<dbReference type="EMBL" id="WHPN01000315">
    <property type="protein sequence ID" value="KAF4407452.1"/>
    <property type="molecule type" value="Genomic_DNA"/>
</dbReference>
<evidence type="ECO:0000256" key="2">
    <source>
        <dbReference type="SAM" id="SignalP"/>
    </source>
</evidence>
<evidence type="ECO:0008006" key="5">
    <source>
        <dbReference type="Google" id="ProtNLM"/>
    </source>
</evidence>
<feature type="chain" id="PRO_5045513658" description="Lipoprotein CseA" evidence="2">
    <location>
        <begin position="20"/>
        <end position="209"/>
    </location>
</feature>
<dbReference type="PROSITE" id="PS51257">
    <property type="entry name" value="PROKAR_LIPOPROTEIN"/>
    <property type="match status" value="1"/>
</dbReference>
<organism evidence="3 4">
    <name type="scientific">Streptomyces lycii</name>
    <dbReference type="NCBI Taxonomy" id="2654337"/>
    <lineage>
        <taxon>Bacteria</taxon>
        <taxon>Bacillati</taxon>
        <taxon>Actinomycetota</taxon>
        <taxon>Actinomycetes</taxon>
        <taxon>Kitasatosporales</taxon>
        <taxon>Streptomycetaceae</taxon>
        <taxon>Streptomyces</taxon>
    </lineage>
</organism>
<reference evidence="3 4" key="1">
    <citation type="submission" date="2019-10" db="EMBL/GenBank/DDBJ databases">
        <title>Streptomyces tenebrisbrunneis sp.nov., an endogenous actinomycete isolated from of Lycium ruthenicum.</title>
        <authorList>
            <person name="Ma L."/>
        </authorList>
    </citation>
    <scope>NUCLEOTIDE SEQUENCE [LARGE SCALE GENOMIC DNA]</scope>
    <source>
        <strain evidence="3 4">TRM 66187</strain>
    </source>
</reference>
<keyword evidence="4" id="KW-1185">Reference proteome</keyword>
<gene>
    <name evidence="3" type="ORF">GCU69_19575</name>
</gene>
<keyword evidence="2" id="KW-0732">Signal</keyword>
<protein>
    <recommendedName>
        <fullName evidence="5">Lipoprotein CseA</fullName>
    </recommendedName>
</protein>
<evidence type="ECO:0000313" key="3">
    <source>
        <dbReference type="EMBL" id="KAF4407452.1"/>
    </source>
</evidence>
<comment type="caution">
    <text evidence="3">The sequence shown here is derived from an EMBL/GenBank/DDBJ whole genome shotgun (WGS) entry which is preliminary data.</text>
</comment>
<sequence length="209" mass="21442">MLRRTGAAVAGTSAVALLAAGCGSAGTGVREEGPVDTGSPTVVSSAPAPSESPDRVDAVRLIKGDPKVSSDIRKGLKPCAANEYPVDVSYGTLTGNSEPDVVINVLTCGDSFGIGSYVYRVDSAAGDGTDAYENVFTDESSPVYAEITSGELEVSKQVYGPGDKVCCPSGEDVITYSWSGGRFDERARTHNDYSKAAGGGTETGAEPED</sequence>
<dbReference type="Proteomes" id="UP000621266">
    <property type="component" value="Unassembled WGS sequence"/>
</dbReference>
<feature type="region of interest" description="Disordered" evidence="1">
    <location>
        <begin position="189"/>
        <end position="209"/>
    </location>
</feature>
<feature type="compositionally biased region" description="Low complexity" evidence="1">
    <location>
        <begin position="39"/>
        <end position="51"/>
    </location>
</feature>
<feature type="region of interest" description="Disordered" evidence="1">
    <location>
        <begin position="26"/>
        <end position="54"/>
    </location>
</feature>
<feature type="signal peptide" evidence="2">
    <location>
        <begin position="1"/>
        <end position="19"/>
    </location>
</feature>
<evidence type="ECO:0000313" key="4">
    <source>
        <dbReference type="Proteomes" id="UP000621266"/>
    </source>
</evidence>
<evidence type="ECO:0000256" key="1">
    <source>
        <dbReference type="SAM" id="MobiDB-lite"/>
    </source>
</evidence>
<name>A0ABQ7FJP5_9ACTN</name>
<accession>A0ABQ7FJP5</accession>
<proteinExistence type="predicted"/>